<reference evidence="2 3" key="1">
    <citation type="journal article" date="2018" name="PLoS Pathog.">
        <title>Evolution of structural diversity of trichothecenes, a family of toxins produced by plant pathogenic and entomopathogenic fungi.</title>
        <authorList>
            <person name="Proctor R.H."/>
            <person name="McCormick S.P."/>
            <person name="Kim H.S."/>
            <person name="Cardoza R.E."/>
            <person name="Stanley A.M."/>
            <person name="Lindo L."/>
            <person name="Kelly A."/>
            <person name="Brown D.W."/>
            <person name="Lee T."/>
            <person name="Vaughan M.M."/>
            <person name="Alexander N.J."/>
            <person name="Busman M."/>
            <person name="Gutierrez S."/>
        </authorList>
    </citation>
    <scope>NUCLEOTIDE SEQUENCE [LARGE SCALE GENOMIC DNA]</scope>
    <source>
        <strain evidence="2 3">IBT 40837</strain>
    </source>
</reference>
<feature type="compositionally biased region" description="Low complexity" evidence="1">
    <location>
        <begin position="79"/>
        <end position="99"/>
    </location>
</feature>
<dbReference type="PANTHER" id="PTHR42068:SF1">
    <property type="entry name" value="YALI0B18964P"/>
    <property type="match status" value="1"/>
</dbReference>
<accession>A0A395NIJ5</accession>
<dbReference type="Proteomes" id="UP000266272">
    <property type="component" value="Unassembled WGS sequence"/>
</dbReference>
<feature type="compositionally biased region" description="Low complexity" evidence="1">
    <location>
        <begin position="126"/>
        <end position="137"/>
    </location>
</feature>
<keyword evidence="3" id="KW-1185">Reference proteome</keyword>
<sequence>MPRFSVAFARRKSTADDIENAEVTPPGQSSFRVLERHDYSGVKSFDGGAKMARSTGSLLPKSDFQADDNMFSDMKANRGSGLSNTTHTTSTDTSSRHSNASTAPSSADFSGGNLFHDDGRNGPPKSSSSDVHGRGSSNKSIGSKFLDRAGRTFSFGGQKKYTIPPPLEDPSVPDFPPPLPIMAEPGRTGSRGTTAYTQAPIIPRKAAPRNTNVIDMGGDFGSMFSGSGFDKRASVATLKNDDLASPRLLTGNPQGQPIPRSPDTTTPAEPLLGSWNTPKSNMIVDDYSSDKSSPTYESPPPVPTHSSPRYRSPARQPPARKSPPAEHPQALRVPMRPPSQQPMQQPAQPPVHQEEAQDDEDAKLLQETYTAIQLLSAEDDEFEDNPQPGRYRREEDSFTVAPRAKPAPNNGGNGDGLFDGNRARFSKPNNRYANPDGAPRNKVMTPAEFEKYREDKIRHDRTNSTTKDDDDEEINYEDDEDEAEKSKQQAKQRKKQEAHMAVYRQQMMKVTGETNPTNGLGIPISMSAPQLGHIKTPSLDPAAASGITAASGISGASDEGDDDEEIPLAILQAHGFPNKNRPPTRLSTVGSNPNIRASAMLMPGRPSSSMGESASAARRHSTLPAFARNLPQDPFIGASIAQPAIRESLSFNDMGMGPKPPSPLPPGGLVGVIASEERQRAMRRGSPSVDPSRLMGSGYNTPGGPGIDPIAGIPPHMMYPQAQMGGGMPGMMPPMMPPPMLSVGDQAQIQMTQQMSQFMQMQMQFMQMMAANQNGSGPQQQQLQPPYQQPYGGLMGNQSMVDISSRNSMLGEQTLEPRRGDYASMRTMSMVQPSSAPMAHPGYAGSVRSSIHGYTPSIAPSERSNIGLPNRYRPVSQAVGPGSLGHMQSQSFSGALSALADNKNKTSMRIVNKSASDDDDDEEGWEAMKNKREKKRSLWRSKKNLSSVI</sequence>
<evidence type="ECO:0000313" key="3">
    <source>
        <dbReference type="Proteomes" id="UP000266272"/>
    </source>
</evidence>
<dbReference type="PANTHER" id="PTHR42068">
    <property type="entry name" value="YALI0B18964P"/>
    <property type="match status" value="1"/>
</dbReference>
<feature type="compositionally biased region" description="Pro residues" evidence="1">
    <location>
        <begin position="163"/>
        <end position="174"/>
    </location>
</feature>
<feature type="compositionally biased region" description="Acidic residues" evidence="1">
    <location>
        <begin position="468"/>
        <end position="483"/>
    </location>
</feature>
<feature type="region of interest" description="Disordered" evidence="1">
    <location>
        <begin position="155"/>
        <end position="174"/>
    </location>
</feature>
<feature type="compositionally biased region" description="Basic and acidic residues" evidence="1">
    <location>
        <begin position="448"/>
        <end position="462"/>
    </location>
</feature>
<feature type="compositionally biased region" description="Basic residues" evidence="1">
    <location>
        <begin position="931"/>
        <end position="943"/>
    </location>
</feature>
<feature type="region of interest" description="Disordered" evidence="1">
    <location>
        <begin position="1"/>
        <end position="143"/>
    </location>
</feature>
<proteinExistence type="predicted"/>
<name>A0A395NIJ5_TRIAR</name>
<evidence type="ECO:0000256" key="1">
    <source>
        <dbReference type="SAM" id="MobiDB-lite"/>
    </source>
</evidence>
<dbReference type="EMBL" id="PXOA01000423">
    <property type="protein sequence ID" value="RFU75603.1"/>
    <property type="molecule type" value="Genomic_DNA"/>
</dbReference>
<gene>
    <name evidence="2" type="ORF">TARUN_6663</name>
</gene>
<evidence type="ECO:0000313" key="2">
    <source>
        <dbReference type="EMBL" id="RFU75603.1"/>
    </source>
</evidence>
<dbReference type="STRING" id="490622.A0A395NIJ5"/>
<comment type="caution">
    <text evidence="2">The sequence shown here is derived from an EMBL/GenBank/DDBJ whole genome shotgun (WGS) entry which is preliminary data.</text>
</comment>
<organism evidence="2 3">
    <name type="scientific">Trichoderma arundinaceum</name>
    <dbReference type="NCBI Taxonomy" id="490622"/>
    <lineage>
        <taxon>Eukaryota</taxon>
        <taxon>Fungi</taxon>
        <taxon>Dikarya</taxon>
        <taxon>Ascomycota</taxon>
        <taxon>Pezizomycotina</taxon>
        <taxon>Sordariomycetes</taxon>
        <taxon>Hypocreomycetidae</taxon>
        <taxon>Hypocreales</taxon>
        <taxon>Hypocreaceae</taxon>
        <taxon>Trichoderma</taxon>
    </lineage>
</organism>
<feature type="region of interest" description="Disordered" evidence="1">
    <location>
        <begin position="682"/>
        <end position="705"/>
    </location>
</feature>
<protein>
    <submittedName>
        <fullName evidence="2">Uncharacterized protein</fullName>
    </submittedName>
</protein>
<dbReference type="OrthoDB" id="5396252at2759"/>
<feature type="region of interest" description="Disordered" evidence="1">
    <location>
        <begin position="909"/>
        <end position="949"/>
    </location>
</feature>
<feature type="region of interest" description="Disordered" evidence="1">
    <location>
        <begin position="241"/>
        <end position="498"/>
    </location>
</feature>
<dbReference type="AlphaFoldDB" id="A0A395NIJ5"/>